<proteinExistence type="predicted"/>
<sequence>MPSGLDDRRAPPSFTAGLASETFDTIDSFQPSDSIQHYSNEETLDQSGPSTYHEPLRPVLSSLHPPPPNDSPTKDLTGGEKAMMEKNYLLSCERGDTGSVRAFLKSAKKRPKDLNINALDPLSRSALLIAIENENIEMIELLLDANIETGDAILYAIGEENVEAVEIILDHLEKINKFNLMTQGVEISQNSAFTPDMTPLIFAAHKDNYEIIKLLLDKKATVPHPHDVRCHCKECREAKADDSLRLSRSRFNAYMALASPSLICLSATDPILYAFELSSELRLLSRAENEYRNEYQELSRKCQKFSVNMLDQIRGTKELEIVLNHTTNAWQDVAAYNNPEEVSRTLARLKLAIQLRQKRSIIVIIVSLSSPLLALSYLIAPKSCFGSFIKKPFIKFICHTTHYIIFLFLLILASQRIDYTFFFDLFSGTGGGDADGKGTSEDDDTDRKELRGPPPTPVELAILCWVLGFIWVEIKQLWDCGFRDYIYDLWNILDFITNSLYLCTLALRTVAFFQVEKEMKNPEIKNIVKNLHRQHWDAWDPTLISECMFATANIFSSLKLVHIFTVNPHLGPLKISLGRMVIDILKFFIVYCLVLFAFACGLNQLNWYYAAMRQQECLKFKSLSQQQIKYMTNTAELKSWEESCDQKYKSCSSLYKTLETLFWALFGLIDLGHFELKEEHAITEWTGKTIFGSYCCCSIIVLLNMLIAMMSNSYQYISDQADSEWKFARSKLWMEYFDDTGTLPAPYNIIPSPKSFYFIFRWFFENFTQKLKFVKQKSMRFVTHNLIKRYIAQMQRRKQMNEGVSEDDVNEIKQDISAFRFELLGILRASGYQTMHSDVNQKMNSRAKRRAAMAERRMKGTTSDISFPIPEEWNAEKPPIPAPKRSRSDSLANIANTLKISNWSHLNKLRKRVSFKKSRTDGSFDQSASSNSSSKLAYVFGNRKESIVEEENEESLTGSTKRKASECGQSGMFKTLSQQGSDAVLKRINFKKRKDKSSKTSDTQLSEELVQST</sequence>
<protein>
    <submittedName>
        <fullName evidence="2">ANK_REP_REGION domain-containing protein</fullName>
    </submittedName>
</protein>
<accession>A0AC35U0C0</accession>
<evidence type="ECO:0000313" key="1">
    <source>
        <dbReference type="Proteomes" id="UP000095286"/>
    </source>
</evidence>
<dbReference type="WBParaSite" id="RSKR_0000602400.1">
    <property type="protein sequence ID" value="RSKR_0000602400.1"/>
    <property type="gene ID" value="RSKR_0000602400"/>
</dbReference>
<organism evidence="1 2">
    <name type="scientific">Rhabditophanes sp. KR3021</name>
    <dbReference type="NCBI Taxonomy" id="114890"/>
    <lineage>
        <taxon>Eukaryota</taxon>
        <taxon>Metazoa</taxon>
        <taxon>Ecdysozoa</taxon>
        <taxon>Nematoda</taxon>
        <taxon>Chromadorea</taxon>
        <taxon>Rhabditida</taxon>
        <taxon>Tylenchina</taxon>
        <taxon>Panagrolaimomorpha</taxon>
        <taxon>Strongyloidoidea</taxon>
        <taxon>Alloionematidae</taxon>
        <taxon>Rhabditophanes</taxon>
    </lineage>
</organism>
<dbReference type="Proteomes" id="UP000095286">
    <property type="component" value="Unplaced"/>
</dbReference>
<evidence type="ECO:0000313" key="2">
    <source>
        <dbReference type="WBParaSite" id="RSKR_0000602400.1"/>
    </source>
</evidence>
<name>A0AC35U0C0_9BILA</name>
<reference evidence="2" key="1">
    <citation type="submission" date="2016-11" db="UniProtKB">
        <authorList>
            <consortium name="WormBaseParasite"/>
        </authorList>
    </citation>
    <scope>IDENTIFICATION</scope>
    <source>
        <strain evidence="2">KR3021</strain>
    </source>
</reference>